<dbReference type="EMBL" id="BANB01000610">
    <property type="protein sequence ID" value="GAN78078.1"/>
    <property type="molecule type" value="Genomic_DNA"/>
</dbReference>
<keyword evidence="2" id="KW-1185">Reference proteome</keyword>
<accession>A0A0D6PA42</accession>
<dbReference type="AlphaFoldDB" id="A0A0D6PA42"/>
<protein>
    <submittedName>
        <fullName evidence="1">Uncharacterized protein</fullName>
    </submittedName>
</protein>
<dbReference type="RefSeq" id="WP_199445666.1">
    <property type="nucleotide sequence ID" value="NZ_BANB01000610.1"/>
</dbReference>
<gene>
    <name evidence="1" type="ORF">Asru_0610_02</name>
</gene>
<name>A0A0D6PA42_9PROT</name>
<evidence type="ECO:0000313" key="2">
    <source>
        <dbReference type="Proteomes" id="UP000032680"/>
    </source>
</evidence>
<organism evidence="1 2">
    <name type="scientific">Acidisphaera rubrifaciens HS-AP3</name>
    <dbReference type="NCBI Taxonomy" id="1231350"/>
    <lineage>
        <taxon>Bacteria</taxon>
        <taxon>Pseudomonadati</taxon>
        <taxon>Pseudomonadota</taxon>
        <taxon>Alphaproteobacteria</taxon>
        <taxon>Acetobacterales</taxon>
        <taxon>Acetobacteraceae</taxon>
        <taxon>Acidisphaera</taxon>
    </lineage>
</organism>
<sequence>MPWTAEDAPQHTHKATTAELRALWAKVANETLDRTGDEGRAIREANAVVAREAAR</sequence>
<dbReference type="Proteomes" id="UP000032680">
    <property type="component" value="Unassembled WGS sequence"/>
</dbReference>
<proteinExistence type="predicted"/>
<evidence type="ECO:0000313" key="1">
    <source>
        <dbReference type="EMBL" id="GAN78078.1"/>
    </source>
</evidence>
<comment type="caution">
    <text evidence="1">The sequence shown here is derived from an EMBL/GenBank/DDBJ whole genome shotgun (WGS) entry which is preliminary data.</text>
</comment>
<reference evidence="1 2" key="1">
    <citation type="submission" date="2012-11" db="EMBL/GenBank/DDBJ databases">
        <title>Whole genome sequence of Acidisphaera rubrifaciens HS-AP3.</title>
        <authorList>
            <person name="Azuma Y."/>
            <person name="Higashiura N."/>
            <person name="Hirakawa H."/>
            <person name="Matsushita K."/>
        </authorList>
    </citation>
    <scope>NUCLEOTIDE SEQUENCE [LARGE SCALE GENOMIC DNA]</scope>
    <source>
        <strain evidence="1 2">HS-AP3</strain>
    </source>
</reference>